<reference evidence="1 2" key="1">
    <citation type="journal article" date="2018" name="Syst. Appl. Microbiol.">
        <title>Abditibacterium utsteinense sp. nov., the first cultivated member of candidate phylum FBP, isolated from ice-free Antarctic soil samples.</title>
        <authorList>
            <person name="Tahon G."/>
            <person name="Tytgat B."/>
            <person name="Lebbe L."/>
            <person name="Carlier A."/>
            <person name="Willems A."/>
        </authorList>
    </citation>
    <scope>NUCLEOTIDE SEQUENCE [LARGE SCALE GENOMIC DNA]</scope>
    <source>
        <strain evidence="1 2">LMG 29911</strain>
    </source>
</reference>
<protein>
    <submittedName>
        <fullName evidence="1">Putative conserved protein, AIM24 family</fullName>
    </submittedName>
</protein>
<dbReference type="InterPro" id="IPR002838">
    <property type="entry name" value="AIM24"/>
</dbReference>
<dbReference type="InParanoid" id="A0A2S8SQ62"/>
<dbReference type="PANTHER" id="PTHR38074">
    <property type="entry name" value="ALTERED INHERITANCE OF MITOCHONDRIA PROTEIN 24, MITOCHONDRIAL"/>
    <property type="match status" value="1"/>
</dbReference>
<dbReference type="Proteomes" id="UP000237684">
    <property type="component" value="Unassembled WGS sequence"/>
</dbReference>
<dbReference type="EMBL" id="NIGF01000018">
    <property type="protein sequence ID" value="PQV62935.1"/>
    <property type="molecule type" value="Genomic_DNA"/>
</dbReference>
<keyword evidence="2" id="KW-1185">Reference proteome</keyword>
<dbReference type="SUPFAM" id="SSF51219">
    <property type="entry name" value="TRAP-like"/>
    <property type="match status" value="1"/>
</dbReference>
<gene>
    <name evidence="1" type="ORF">B1R32_11832</name>
</gene>
<dbReference type="OrthoDB" id="8707822at2"/>
<accession>A0A2S8SQ62</accession>
<dbReference type="Pfam" id="PF01987">
    <property type="entry name" value="AIM24"/>
    <property type="match status" value="1"/>
</dbReference>
<sequence>MKDLVSILFPSAALSTTPMNFQLLNEKLLEVGLQNEEVFAKRGSMIATTGEIQFAPAALGNGGLQSGAMRAATNENLNLMRATGRGTVLYGRRGLHVTIVKLSGETLYIESESVLCFDGRLRSGTYFQGNSGGVGGIVRGAATGQGLWTTTLEGAGEVAILSEGETVALEVGAQTSVFVDPNAYIGHKGNLQSAIHTDVSWKTLVGQGSGESFQLKFSGQGTVYVQPSER</sequence>
<organism evidence="1 2">
    <name type="scientific">Abditibacterium utsteinense</name>
    <dbReference type="NCBI Taxonomy" id="1960156"/>
    <lineage>
        <taxon>Bacteria</taxon>
        <taxon>Pseudomonadati</taxon>
        <taxon>Abditibacteriota</taxon>
        <taxon>Abditibacteriia</taxon>
        <taxon>Abditibacteriales</taxon>
        <taxon>Abditibacteriaceae</taxon>
        <taxon>Abditibacterium</taxon>
    </lineage>
</organism>
<dbReference type="InterPro" id="IPR036983">
    <property type="entry name" value="AIM24_sf"/>
</dbReference>
<comment type="caution">
    <text evidence="1">The sequence shown here is derived from an EMBL/GenBank/DDBJ whole genome shotgun (WGS) entry which is preliminary data.</text>
</comment>
<name>A0A2S8SQ62_9BACT</name>
<evidence type="ECO:0000313" key="2">
    <source>
        <dbReference type="Proteomes" id="UP000237684"/>
    </source>
</evidence>
<proteinExistence type="predicted"/>
<dbReference type="Gene3D" id="3.60.160.10">
    <property type="entry name" value="Mitochondrial biogenesis AIM24"/>
    <property type="match status" value="1"/>
</dbReference>
<dbReference type="InterPro" id="IPR016031">
    <property type="entry name" value="Trp_RNA-bd_attenuator-like_dom"/>
</dbReference>
<evidence type="ECO:0000313" key="1">
    <source>
        <dbReference type="EMBL" id="PQV62935.1"/>
    </source>
</evidence>
<dbReference type="PANTHER" id="PTHR38074:SF1">
    <property type="entry name" value="ALTERED INHERITANCE OF MITOCHONDRIA PROTEIN 24, MITOCHONDRIAL"/>
    <property type="match status" value="1"/>
</dbReference>
<dbReference type="AlphaFoldDB" id="A0A2S8SQ62"/>